<feature type="binding site" evidence="9 12">
    <location>
        <position position="186"/>
    </location>
    <ligand>
        <name>substrate</name>
    </ligand>
</feature>
<feature type="binding site" evidence="9 13">
    <location>
        <position position="13"/>
    </location>
    <ligand>
        <name>Mn(2+)</name>
        <dbReference type="ChEBI" id="CHEBI:29035"/>
        <label>2</label>
    </ligand>
</feature>
<evidence type="ECO:0000259" key="15">
    <source>
        <dbReference type="Pfam" id="PF06415"/>
    </source>
</evidence>
<feature type="binding site" evidence="9 12">
    <location>
        <position position="336"/>
    </location>
    <ligand>
        <name>substrate</name>
    </ligand>
</feature>
<evidence type="ECO:0000313" key="16">
    <source>
        <dbReference type="EMBL" id="PIR76668.1"/>
    </source>
</evidence>
<dbReference type="Proteomes" id="UP000231530">
    <property type="component" value="Unassembled WGS sequence"/>
</dbReference>
<evidence type="ECO:0000313" key="17">
    <source>
        <dbReference type="Proteomes" id="UP000231530"/>
    </source>
</evidence>
<dbReference type="EMBL" id="PFBY01000011">
    <property type="protein sequence ID" value="PIR76668.1"/>
    <property type="molecule type" value="Genomic_DNA"/>
</dbReference>
<comment type="subunit">
    <text evidence="9">Monomer.</text>
</comment>
<evidence type="ECO:0000256" key="2">
    <source>
        <dbReference type="ARBA" id="ARBA00002315"/>
    </source>
</evidence>
<dbReference type="SUPFAM" id="SSF64158">
    <property type="entry name" value="2,3-Bisphosphoglycerate-independent phosphoglycerate mutase, substrate-binding domain"/>
    <property type="match status" value="1"/>
</dbReference>
<comment type="pathway">
    <text evidence="3 9">Carbohydrate degradation; glycolysis; pyruvate from D-glyceraldehyde 3-phosphate: step 3/5.</text>
</comment>
<dbReference type="Gene3D" id="3.40.1450.10">
    <property type="entry name" value="BPG-independent phosphoglycerate mutase, domain B"/>
    <property type="match status" value="1"/>
</dbReference>
<evidence type="ECO:0000259" key="14">
    <source>
        <dbReference type="Pfam" id="PF01676"/>
    </source>
</evidence>
<dbReference type="UniPathway" id="UPA00109">
    <property type="reaction ID" value="UER00186"/>
</dbReference>
<proteinExistence type="inferred from homology"/>
<dbReference type="GO" id="GO:0006096">
    <property type="term" value="P:glycolytic process"/>
    <property type="evidence" value="ECO:0007669"/>
    <property type="project" value="UniProtKB-UniRule"/>
</dbReference>
<dbReference type="PIRSF" id="PIRSF001492">
    <property type="entry name" value="IPGAM"/>
    <property type="match status" value="1"/>
</dbReference>
<dbReference type="EC" id="5.4.2.12" evidence="9 10"/>
<dbReference type="HAMAP" id="MF_01038">
    <property type="entry name" value="GpmI"/>
    <property type="match status" value="1"/>
</dbReference>
<evidence type="ECO:0000256" key="12">
    <source>
        <dbReference type="PIRSR" id="PIRSR001492-2"/>
    </source>
</evidence>
<protein>
    <recommendedName>
        <fullName evidence="9 10">2,3-bisphosphoglycerate-independent phosphoglycerate mutase</fullName>
        <shortName evidence="9">BPG-independent PGAM</shortName>
        <shortName evidence="9">Phosphoglyceromutase</shortName>
        <shortName evidence="9">iPGM</shortName>
        <ecNumber evidence="9 10">5.4.2.12</ecNumber>
    </recommendedName>
</protein>
<evidence type="ECO:0000256" key="11">
    <source>
        <dbReference type="PIRSR" id="PIRSR001492-1"/>
    </source>
</evidence>
<feature type="binding site" evidence="9 12">
    <location>
        <begin position="262"/>
        <end position="265"/>
    </location>
    <ligand>
        <name>substrate</name>
    </ligand>
</feature>
<feature type="binding site" evidence="9 13">
    <location>
        <position position="407"/>
    </location>
    <ligand>
        <name>Mn(2+)</name>
        <dbReference type="ChEBI" id="CHEBI:29035"/>
        <label>1</label>
    </ligand>
</feature>
<evidence type="ECO:0000256" key="13">
    <source>
        <dbReference type="PIRSR" id="PIRSR001492-3"/>
    </source>
</evidence>
<comment type="catalytic activity">
    <reaction evidence="1 9">
        <text>(2R)-2-phosphoglycerate = (2R)-3-phosphoglycerate</text>
        <dbReference type="Rhea" id="RHEA:15901"/>
        <dbReference type="ChEBI" id="CHEBI:58272"/>
        <dbReference type="ChEBI" id="CHEBI:58289"/>
        <dbReference type="EC" id="5.4.2.12"/>
    </reaction>
</comment>
<evidence type="ECO:0000256" key="9">
    <source>
        <dbReference type="HAMAP-Rule" id="MF_01038"/>
    </source>
</evidence>
<dbReference type="InterPro" id="IPR017850">
    <property type="entry name" value="Alkaline_phosphatase_core_sf"/>
</dbReference>
<evidence type="ECO:0000256" key="1">
    <source>
        <dbReference type="ARBA" id="ARBA00000370"/>
    </source>
</evidence>
<organism evidence="16 17">
    <name type="scientific">Candidatus Magasanikbacteria bacterium CG10_big_fil_rev_8_21_14_0_10_42_10</name>
    <dbReference type="NCBI Taxonomy" id="1974649"/>
    <lineage>
        <taxon>Bacteria</taxon>
        <taxon>Candidatus Magasanikiibacteriota</taxon>
    </lineage>
</organism>
<feature type="active site" description="Phosphoserine intermediate" evidence="9 11">
    <location>
        <position position="63"/>
    </location>
</feature>
<evidence type="ECO:0000256" key="3">
    <source>
        <dbReference type="ARBA" id="ARBA00004798"/>
    </source>
</evidence>
<feature type="binding site" evidence="9 12">
    <location>
        <begin position="154"/>
        <end position="155"/>
    </location>
    <ligand>
        <name>substrate</name>
    </ligand>
</feature>
<dbReference type="InterPro" id="IPR011258">
    <property type="entry name" value="BPG-indep_PGM_N"/>
</dbReference>
<comment type="similarity">
    <text evidence="4 9">Belongs to the BPG-independent phosphoglycerate mutase family.</text>
</comment>
<keyword evidence="5 9" id="KW-0479">Metal-binding</keyword>
<comment type="cofactor">
    <cofactor evidence="9">
        <name>Mn(2+)</name>
        <dbReference type="ChEBI" id="CHEBI:29035"/>
    </cofactor>
    <text evidence="9">Binds 2 manganese ions per subunit.</text>
</comment>
<feature type="binding site" evidence="9 13">
    <location>
        <position position="444"/>
    </location>
    <ligand>
        <name>Mn(2+)</name>
        <dbReference type="ChEBI" id="CHEBI:29035"/>
        <label>2</label>
    </ligand>
</feature>
<feature type="domain" description="Metalloenzyme" evidence="14">
    <location>
        <begin position="5"/>
        <end position="515"/>
    </location>
</feature>
<comment type="function">
    <text evidence="2 9">Catalyzes the interconversion of 2-phosphoglycerate and 3-phosphoglycerate.</text>
</comment>
<dbReference type="PANTHER" id="PTHR31637">
    <property type="entry name" value="2,3-BISPHOSPHOGLYCERATE-INDEPENDENT PHOSPHOGLYCERATE MUTASE"/>
    <property type="match status" value="1"/>
</dbReference>
<evidence type="ECO:0000256" key="4">
    <source>
        <dbReference type="ARBA" id="ARBA00008819"/>
    </source>
</evidence>
<evidence type="ECO:0000256" key="7">
    <source>
        <dbReference type="ARBA" id="ARBA00023211"/>
    </source>
</evidence>
<keyword evidence="8 9" id="KW-0413">Isomerase</keyword>
<feature type="binding site" evidence="9 13">
    <location>
        <position position="463"/>
    </location>
    <ligand>
        <name>Mn(2+)</name>
        <dbReference type="ChEBI" id="CHEBI:29035"/>
        <label>1</label>
    </ligand>
</feature>
<keyword evidence="7 9" id="KW-0464">Manganese</keyword>
<feature type="binding site" evidence="9 12">
    <location>
        <position position="192"/>
    </location>
    <ligand>
        <name>substrate</name>
    </ligand>
</feature>
<comment type="caution">
    <text evidence="16">The sequence shown here is derived from an EMBL/GenBank/DDBJ whole genome shotgun (WGS) entry which is preliminary data.</text>
</comment>
<feature type="binding site" evidence="9 13">
    <location>
        <position position="403"/>
    </location>
    <ligand>
        <name>Mn(2+)</name>
        <dbReference type="ChEBI" id="CHEBI:29035"/>
        <label>1</label>
    </ligand>
</feature>
<dbReference type="PANTHER" id="PTHR31637:SF0">
    <property type="entry name" value="2,3-BISPHOSPHOGLYCERATE-INDEPENDENT PHOSPHOGLYCERATE MUTASE"/>
    <property type="match status" value="1"/>
</dbReference>
<accession>A0A2H0TWY3</accession>
<dbReference type="InterPro" id="IPR006124">
    <property type="entry name" value="Metalloenzyme"/>
</dbReference>
<dbReference type="Pfam" id="PF01676">
    <property type="entry name" value="Metalloenzyme"/>
    <property type="match status" value="1"/>
</dbReference>
<feature type="binding site" evidence="9 12">
    <location>
        <position position="124"/>
    </location>
    <ligand>
        <name>substrate</name>
    </ligand>
</feature>
<dbReference type="FunFam" id="3.40.1450.10:FF:000002">
    <property type="entry name" value="2,3-bisphosphoglycerate-independent phosphoglycerate mutase"/>
    <property type="match status" value="1"/>
</dbReference>
<gene>
    <name evidence="9" type="primary">gpmI</name>
    <name evidence="16" type="ORF">COU32_00735</name>
</gene>
<keyword evidence="6 9" id="KW-0324">Glycolysis</keyword>
<evidence type="ECO:0000256" key="5">
    <source>
        <dbReference type="ARBA" id="ARBA00022723"/>
    </source>
</evidence>
<dbReference type="NCBIfam" id="TIGR01307">
    <property type="entry name" value="pgm_bpd_ind"/>
    <property type="match status" value="1"/>
</dbReference>
<feature type="binding site" evidence="9 13">
    <location>
        <position position="63"/>
    </location>
    <ligand>
        <name>Mn(2+)</name>
        <dbReference type="ChEBI" id="CHEBI:29035"/>
        <label>2</label>
    </ligand>
</feature>
<dbReference type="InterPro" id="IPR036646">
    <property type="entry name" value="PGAM_B_sf"/>
</dbReference>
<dbReference type="InterPro" id="IPR005995">
    <property type="entry name" value="Pgm_bpd_ind"/>
</dbReference>
<dbReference type="AlphaFoldDB" id="A0A2H0TWY3"/>
<feature type="domain" description="BPG-independent PGAM N-terminal" evidence="15">
    <location>
        <begin position="83"/>
        <end position="300"/>
    </location>
</feature>
<dbReference type="CDD" id="cd16010">
    <property type="entry name" value="iPGM"/>
    <property type="match status" value="1"/>
</dbReference>
<dbReference type="SUPFAM" id="SSF53649">
    <property type="entry name" value="Alkaline phosphatase-like"/>
    <property type="match status" value="1"/>
</dbReference>
<evidence type="ECO:0000256" key="6">
    <source>
        <dbReference type="ARBA" id="ARBA00023152"/>
    </source>
</evidence>
<evidence type="ECO:0000256" key="10">
    <source>
        <dbReference type="NCBIfam" id="TIGR01307"/>
    </source>
</evidence>
<feature type="binding site" evidence="9 13">
    <location>
        <position position="445"/>
    </location>
    <ligand>
        <name>Mn(2+)</name>
        <dbReference type="ChEBI" id="CHEBI:29035"/>
        <label>2</label>
    </ligand>
</feature>
<evidence type="ECO:0000256" key="8">
    <source>
        <dbReference type="ARBA" id="ARBA00023235"/>
    </source>
</evidence>
<dbReference type="GO" id="GO:0030145">
    <property type="term" value="F:manganese ion binding"/>
    <property type="evidence" value="ECO:0007669"/>
    <property type="project" value="UniProtKB-UniRule"/>
</dbReference>
<dbReference type="GO" id="GO:0004619">
    <property type="term" value="F:phosphoglycerate mutase activity"/>
    <property type="evidence" value="ECO:0007669"/>
    <property type="project" value="UniProtKB-UniRule"/>
</dbReference>
<name>A0A2H0TWY3_9BACT</name>
<dbReference type="Gene3D" id="3.40.720.10">
    <property type="entry name" value="Alkaline Phosphatase, subunit A"/>
    <property type="match status" value="1"/>
</dbReference>
<reference evidence="17" key="1">
    <citation type="submission" date="2017-09" db="EMBL/GenBank/DDBJ databases">
        <title>Depth-based differentiation of microbial function through sediment-hosted aquifers and enrichment of novel symbionts in the deep terrestrial subsurface.</title>
        <authorList>
            <person name="Probst A.J."/>
            <person name="Ladd B."/>
            <person name="Jarett J.K."/>
            <person name="Geller-Mcgrath D.E."/>
            <person name="Sieber C.M.K."/>
            <person name="Emerson J.B."/>
            <person name="Anantharaman K."/>
            <person name="Thomas B.C."/>
            <person name="Malmstrom R."/>
            <person name="Stieglmeier M."/>
            <person name="Klingl A."/>
            <person name="Woyke T."/>
            <person name="Ryan C.M."/>
            <person name="Banfield J.F."/>
        </authorList>
    </citation>
    <scope>NUCLEOTIDE SEQUENCE [LARGE SCALE GENOMIC DNA]</scope>
</reference>
<dbReference type="GO" id="GO:0005829">
    <property type="term" value="C:cytosol"/>
    <property type="evidence" value="ECO:0007669"/>
    <property type="project" value="TreeGrafter"/>
</dbReference>
<sequence length="526" mass="57509">MTRPKPTVLAILDGWGVAQDSEGNAITRANTPHIDTFTKEYPVMTLYASGNEVGLQFGEMGNSEVGHLNIGAGRVYYQTLPRINKSISDGLFFQNDALLSAITQAIKNNSTLHLVGLVGHGNVHASQEHLFALLELAKTHKVKRVVVHAFLDGRDSKFDSGKDFVAELEAKMKVLGVGTIATLDGRYWGMDRDNRWDRIEKAYRAIALGQADAYYASAQDAIAASYKKEVYDEEFVPVVIGKEGSPTATVSSGDAVIFFNFRPDRARQLTQAFVLPSFEKFDRGEYIRDLAFVTMTEYEKELPVSVAFPPVVVHNSLAEVISNADLSQYHIAETEKYAHVTFFLNGTIEDPFPGEERKIIPSPKVSSYEQAPDMSAALITKDVIRVIEEEQYDVIILNFANADMVGHTGSVEATILGVEAIDKALGSIAEHVLAKDGLLLITADHGNGEEVINLETGEKDKEHSTNPVPFYIIGNEYRGKAGPAGDPPEGDLSLMHPVGMLADVAPTMLKLLGVEPPPEMTGRSLM</sequence>
<dbReference type="Pfam" id="PF06415">
    <property type="entry name" value="iPGM_N"/>
    <property type="match status" value="1"/>
</dbReference>
<dbReference type="GO" id="GO:0006007">
    <property type="term" value="P:glucose catabolic process"/>
    <property type="evidence" value="ECO:0007669"/>
    <property type="project" value="InterPro"/>
</dbReference>